<accession>A0AAN6SVA1</accession>
<keyword evidence="2 3" id="KW-0040">ANK repeat</keyword>
<dbReference type="InterPro" id="IPR001810">
    <property type="entry name" value="F-box_dom"/>
</dbReference>
<evidence type="ECO:0000256" key="1">
    <source>
        <dbReference type="ARBA" id="ARBA00022737"/>
    </source>
</evidence>
<organism evidence="6 7">
    <name type="scientific">Parachaetomium inaequale</name>
    <dbReference type="NCBI Taxonomy" id="2588326"/>
    <lineage>
        <taxon>Eukaryota</taxon>
        <taxon>Fungi</taxon>
        <taxon>Dikarya</taxon>
        <taxon>Ascomycota</taxon>
        <taxon>Pezizomycotina</taxon>
        <taxon>Sordariomycetes</taxon>
        <taxon>Sordariomycetidae</taxon>
        <taxon>Sordariales</taxon>
        <taxon>Chaetomiaceae</taxon>
        <taxon>Parachaetomium</taxon>
    </lineage>
</organism>
<dbReference type="SUPFAM" id="SSF81383">
    <property type="entry name" value="F-box domain"/>
    <property type="match status" value="1"/>
</dbReference>
<dbReference type="SUPFAM" id="SSF48403">
    <property type="entry name" value="Ankyrin repeat"/>
    <property type="match status" value="2"/>
</dbReference>
<dbReference type="Gene3D" id="1.25.40.20">
    <property type="entry name" value="Ankyrin repeat-containing domain"/>
    <property type="match status" value="3"/>
</dbReference>
<comment type="caution">
    <text evidence="6">The sequence shown here is derived from an EMBL/GenBank/DDBJ whole genome shotgun (WGS) entry which is preliminary data.</text>
</comment>
<dbReference type="InterPro" id="IPR036770">
    <property type="entry name" value="Ankyrin_rpt-contain_sf"/>
</dbReference>
<proteinExistence type="predicted"/>
<dbReference type="Proteomes" id="UP001303115">
    <property type="component" value="Unassembled WGS sequence"/>
</dbReference>
<dbReference type="PANTHER" id="PTHR24126">
    <property type="entry name" value="ANKYRIN REPEAT, PH AND SEC7 DOMAIN CONTAINING PROTEIN SECG-RELATED"/>
    <property type="match status" value="1"/>
</dbReference>
<dbReference type="PROSITE" id="PS50088">
    <property type="entry name" value="ANK_REPEAT"/>
    <property type="match status" value="3"/>
</dbReference>
<evidence type="ECO:0000256" key="3">
    <source>
        <dbReference type="PROSITE-ProRule" id="PRU00023"/>
    </source>
</evidence>
<name>A0AAN6SVA1_9PEZI</name>
<feature type="region of interest" description="Disordered" evidence="4">
    <location>
        <begin position="1"/>
        <end position="24"/>
    </location>
</feature>
<feature type="domain" description="F-box" evidence="5">
    <location>
        <begin position="28"/>
        <end position="69"/>
    </location>
</feature>
<dbReference type="AlphaFoldDB" id="A0AAN6SVA1"/>
<dbReference type="InterPro" id="IPR002110">
    <property type="entry name" value="Ankyrin_rpt"/>
</dbReference>
<keyword evidence="1" id="KW-0677">Repeat</keyword>
<sequence>MSLPSSSGAGQQPTPTTDNTGPATLTTLPSELILLISEHLPRTKDKNALAQTSKRLHKTVNDDLYKFDATHQNGRGMAWAAQCDSRLPTLQKMVVDAGADIDDPDFSIGTQFPCAFCGRLPGPGELPLLNAMGCSPLHLAARHGQPATLAWLLARGANTEVAAVDDCPCTSYRGHRDMPPLLAQRRVPDERFAHRWTVLHSAICGAGNLQVIRLLTLGYGANLVVSGDKDDGVTALHAAALKGRADIAEFLLRHNVGNVNAADRDGNTPLHYACRLYDNRAVVEALLSSGADVDARNGRGYTAFMCACLFGCLDTASALLDHAPRRVTTFPLALAPWYEGPLHCLCCNMRDFFPPPAWSTTARVTAGRWEADRRWLIVRLLTRGADINAAALSDRPPLILAARSDDNPASFLKFLIRCGADATYRTMNNGTVLHGVGEAAKARVLLAAGARLDVATVGPIGVVDGYETPLRQAVHDAFWDLHLPWPEPPASVGVVGVMLEYAATRCRPAHLRDIISEVQAPGFWPVVDPSSELMRMLIDCAASLRGGAGL</sequence>
<dbReference type="PRINTS" id="PR01415">
    <property type="entry name" value="ANKYRIN"/>
</dbReference>
<dbReference type="Pfam" id="PF00023">
    <property type="entry name" value="Ank"/>
    <property type="match status" value="1"/>
</dbReference>
<dbReference type="SMART" id="SM00248">
    <property type="entry name" value="ANK"/>
    <property type="match status" value="6"/>
</dbReference>
<reference evidence="7" key="1">
    <citation type="journal article" date="2023" name="Mol. Phylogenet. Evol.">
        <title>Genome-scale phylogeny and comparative genomics of the fungal order Sordariales.</title>
        <authorList>
            <person name="Hensen N."/>
            <person name="Bonometti L."/>
            <person name="Westerberg I."/>
            <person name="Brannstrom I.O."/>
            <person name="Guillou S."/>
            <person name="Cros-Aarteil S."/>
            <person name="Calhoun S."/>
            <person name="Haridas S."/>
            <person name="Kuo A."/>
            <person name="Mondo S."/>
            <person name="Pangilinan J."/>
            <person name="Riley R."/>
            <person name="LaButti K."/>
            <person name="Andreopoulos B."/>
            <person name="Lipzen A."/>
            <person name="Chen C."/>
            <person name="Yan M."/>
            <person name="Daum C."/>
            <person name="Ng V."/>
            <person name="Clum A."/>
            <person name="Steindorff A."/>
            <person name="Ohm R.A."/>
            <person name="Martin F."/>
            <person name="Silar P."/>
            <person name="Natvig D.O."/>
            <person name="Lalanne C."/>
            <person name="Gautier V."/>
            <person name="Ament-Velasquez S.L."/>
            <person name="Kruys A."/>
            <person name="Hutchinson M.I."/>
            <person name="Powell A.J."/>
            <person name="Barry K."/>
            <person name="Miller A.N."/>
            <person name="Grigoriev I.V."/>
            <person name="Debuchy R."/>
            <person name="Gladieux P."/>
            <person name="Hiltunen Thoren M."/>
            <person name="Johannesson H."/>
        </authorList>
    </citation>
    <scope>NUCLEOTIDE SEQUENCE [LARGE SCALE GENOMIC DNA]</scope>
    <source>
        <strain evidence="7">CBS 284.82</strain>
    </source>
</reference>
<gene>
    <name evidence="6" type="ORF">C8A01DRAFT_31995</name>
</gene>
<feature type="repeat" description="ANK" evidence="3">
    <location>
        <begin position="231"/>
        <end position="256"/>
    </location>
</feature>
<evidence type="ECO:0000256" key="4">
    <source>
        <dbReference type="SAM" id="MobiDB-lite"/>
    </source>
</evidence>
<evidence type="ECO:0000313" key="7">
    <source>
        <dbReference type="Proteomes" id="UP001303115"/>
    </source>
</evidence>
<evidence type="ECO:0000259" key="5">
    <source>
        <dbReference type="SMART" id="SM00256"/>
    </source>
</evidence>
<keyword evidence="7" id="KW-1185">Reference proteome</keyword>
<dbReference type="Pfam" id="PF12796">
    <property type="entry name" value="Ank_2"/>
    <property type="match status" value="1"/>
</dbReference>
<protein>
    <submittedName>
        <fullName evidence="6">Ankyrin repeat-containing domain protein</fullName>
    </submittedName>
</protein>
<evidence type="ECO:0000256" key="2">
    <source>
        <dbReference type="ARBA" id="ARBA00023043"/>
    </source>
</evidence>
<dbReference type="InterPro" id="IPR036047">
    <property type="entry name" value="F-box-like_dom_sf"/>
</dbReference>
<evidence type="ECO:0000313" key="6">
    <source>
        <dbReference type="EMBL" id="KAK4043897.1"/>
    </source>
</evidence>
<feature type="repeat" description="ANK" evidence="3">
    <location>
        <begin position="132"/>
        <end position="164"/>
    </location>
</feature>
<feature type="repeat" description="ANK" evidence="3">
    <location>
        <begin position="265"/>
        <end position="298"/>
    </location>
</feature>
<dbReference type="EMBL" id="MU854323">
    <property type="protein sequence ID" value="KAK4043897.1"/>
    <property type="molecule type" value="Genomic_DNA"/>
</dbReference>
<dbReference type="PROSITE" id="PS50297">
    <property type="entry name" value="ANK_REP_REGION"/>
    <property type="match status" value="3"/>
</dbReference>
<dbReference type="SMART" id="SM00256">
    <property type="entry name" value="FBOX"/>
    <property type="match status" value="1"/>
</dbReference>